<dbReference type="HOGENOM" id="CLU_3332424_0_0_10"/>
<evidence type="ECO:0000313" key="2">
    <source>
        <dbReference type="Proteomes" id="UP000009049"/>
    </source>
</evidence>
<protein>
    <submittedName>
        <fullName evidence="1">Uncharacterized protein</fullName>
    </submittedName>
</protein>
<dbReference type="Proteomes" id="UP000009049">
    <property type="component" value="Chromosome"/>
</dbReference>
<reference evidence="1 2" key="1">
    <citation type="journal article" date="2009" name="J. Bacteriol.">
        <title>Complete genome sequence of Robiginitalea biformata HTCC2501.</title>
        <authorList>
            <person name="Oh H.M."/>
            <person name="Giovannoni S.J."/>
            <person name="Lee K."/>
            <person name="Ferriera S."/>
            <person name="Johnson J."/>
            <person name="Cho J.C."/>
        </authorList>
    </citation>
    <scope>NUCLEOTIDE SEQUENCE [LARGE SCALE GENOMIC DNA]</scope>
    <source>
        <strain evidence="2">ATCC BAA-864 / HTCC2501 / KCTC 12146</strain>
    </source>
</reference>
<sequence length="38" mass="4500">MQLLVADTVVATLKKEEYESQTNNFINLFNNLNHYDRL</sequence>
<dbReference type="KEGG" id="rbi:RB2501_12177"/>
<evidence type="ECO:0000313" key="1">
    <source>
        <dbReference type="EMBL" id="EAR15084.1"/>
    </source>
</evidence>
<gene>
    <name evidence="1" type="ordered locus">RB2501_12177</name>
</gene>
<keyword evidence="2" id="KW-1185">Reference proteome</keyword>
<organism evidence="1 2">
    <name type="scientific">Robiginitalea biformata (strain ATCC BAA-864 / DSM 15991 / KCTC 12146 / HTCC2501)</name>
    <dbReference type="NCBI Taxonomy" id="313596"/>
    <lineage>
        <taxon>Bacteria</taxon>
        <taxon>Pseudomonadati</taxon>
        <taxon>Bacteroidota</taxon>
        <taxon>Flavobacteriia</taxon>
        <taxon>Flavobacteriales</taxon>
        <taxon>Flavobacteriaceae</taxon>
        <taxon>Robiginitalea</taxon>
    </lineage>
</organism>
<dbReference type="EMBL" id="CP001712">
    <property type="protein sequence ID" value="EAR15084.1"/>
    <property type="molecule type" value="Genomic_DNA"/>
</dbReference>
<name>A4CN42_ROBBH</name>
<dbReference type="AlphaFoldDB" id="A4CN42"/>
<proteinExistence type="predicted"/>
<accession>A4CN42</accession>